<evidence type="ECO:0000313" key="1">
    <source>
        <dbReference type="EMBL" id="KMZ75680.1"/>
    </source>
</evidence>
<comment type="caution">
    <text evidence="1">The sequence shown here is derived from an EMBL/GenBank/DDBJ whole genome shotgun (WGS) entry which is preliminary data.</text>
</comment>
<dbReference type="AlphaFoldDB" id="A0A0K9Q5G1"/>
<dbReference type="OMA" id="ENPYEWI"/>
<reference evidence="2" key="1">
    <citation type="journal article" date="2016" name="Nature">
        <title>The genome of the seagrass Zostera marina reveals angiosperm adaptation to the sea.</title>
        <authorList>
            <person name="Olsen J.L."/>
            <person name="Rouze P."/>
            <person name="Verhelst B."/>
            <person name="Lin Y.-C."/>
            <person name="Bayer T."/>
            <person name="Collen J."/>
            <person name="Dattolo E."/>
            <person name="De Paoli E."/>
            <person name="Dittami S."/>
            <person name="Maumus F."/>
            <person name="Michel G."/>
            <person name="Kersting A."/>
            <person name="Lauritano C."/>
            <person name="Lohaus R."/>
            <person name="Toepel M."/>
            <person name="Tonon T."/>
            <person name="Vanneste K."/>
            <person name="Amirebrahimi M."/>
            <person name="Brakel J."/>
            <person name="Bostroem C."/>
            <person name="Chovatia M."/>
            <person name="Grimwood J."/>
            <person name="Jenkins J.W."/>
            <person name="Jueterbock A."/>
            <person name="Mraz A."/>
            <person name="Stam W.T."/>
            <person name="Tice H."/>
            <person name="Bornberg-Bauer E."/>
            <person name="Green P.J."/>
            <person name="Pearson G.A."/>
            <person name="Procaccini G."/>
            <person name="Duarte C.M."/>
            <person name="Schmutz J."/>
            <person name="Reusch T.B.H."/>
            <person name="Van de Peer Y."/>
        </authorList>
    </citation>
    <scope>NUCLEOTIDE SEQUENCE [LARGE SCALE GENOMIC DNA]</scope>
    <source>
        <strain evidence="2">cv. Finnish</strain>
    </source>
</reference>
<evidence type="ECO:0000313" key="2">
    <source>
        <dbReference type="Proteomes" id="UP000036987"/>
    </source>
</evidence>
<gene>
    <name evidence="1" type="ORF">ZOSMA_111G00310</name>
</gene>
<dbReference type="OrthoDB" id="695692at2759"/>
<organism evidence="1 2">
    <name type="scientific">Zostera marina</name>
    <name type="common">Eelgrass</name>
    <dbReference type="NCBI Taxonomy" id="29655"/>
    <lineage>
        <taxon>Eukaryota</taxon>
        <taxon>Viridiplantae</taxon>
        <taxon>Streptophyta</taxon>
        <taxon>Embryophyta</taxon>
        <taxon>Tracheophyta</taxon>
        <taxon>Spermatophyta</taxon>
        <taxon>Magnoliopsida</taxon>
        <taxon>Liliopsida</taxon>
        <taxon>Zosteraceae</taxon>
        <taxon>Zostera</taxon>
    </lineage>
</organism>
<evidence type="ECO:0008006" key="3">
    <source>
        <dbReference type="Google" id="ProtNLM"/>
    </source>
</evidence>
<accession>A0A0K9Q5G1</accession>
<proteinExistence type="predicted"/>
<protein>
    <recommendedName>
        <fullName evidence="3">Retrotransposon gag domain-containing protein</fullName>
    </recommendedName>
</protein>
<sequence>MQSQLRRSSYKRLRAAGAIARLEEGMMAVLAHLDSQTRPPDFASPPAYQTVRPNMHTSPPMAPHHVFPPSRPPFTPVPFHLTTPQFTQHQMGANPTTENVTVNTPAVTVSSQVQLQCIPPAPLLEPHHLLANHFHNENQVAQMMPIKWKFDFPKFNGENPYEWIQKCEDFFFFHNTPEHLKVYSAGFNIEGEAGKWLRYQRAERLIHAWGDLCTLILGRFDSEGKRVGRLSRFDS</sequence>
<dbReference type="Proteomes" id="UP000036987">
    <property type="component" value="Unassembled WGS sequence"/>
</dbReference>
<name>A0A0K9Q5G1_ZOSMR</name>
<keyword evidence="2" id="KW-1185">Reference proteome</keyword>
<dbReference type="EMBL" id="LFYR01000129">
    <property type="protein sequence ID" value="KMZ75680.1"/>
    <property type="molecule type" value="Genomic_DNA"/>
</dbReference>